<evidence type="ECO:0000313" key="1">
    <source>
        <dbReference type="EMBL" id="GAH25143.1"/>
    </source>
</evidence>
<dbReference type="AlphaFoldDB" id="X1FWJ3"/>
<accession>X1FWJ3</accession>
<dbReference type="EMBL" id="BARU01000804">
    <property type="protein sequence ID" value="GAH25143.1"/>
    <property type="molecule type" value="Genomic_DNA"/>
</dbReference>
<sequence>MPSLHENEPQVRILRKQRYNPNFEDYQKEEFPTNTIKRAGRVTGVNVGSVITSYSTGPGSYIQITRLDICADRETE</sequence>
<organism evidence="1">
    <name type="scientific">marine sediment metagenome</name>
    <dbReference type="NCBI Taxonomy" id="412755"/>
    <lineage>
        <taxon>unclassified sequences</taxon>
        <taxon>metagenomes</taxon>
        <taxon>ecological metagenomes</taxon>
    </lineage>
</organism>
<comment type="caution">
    <text evidence="1">The sequence shown here is derived from an EMBL/GenBank/DDBJ whole genome shotgun (WGS) entry which is preliminary data.</text>
</comment>
<gene>
    <name evidence="1" type="ORF">S03H2_02415</name>
</gene>
<feature type="non-terminal residue" evidence="1">
    <location>
        <position position="76"/>
    </location>
</feature>
<reference evidence="1" key="1">
    <citation type="journal article" date="2014" name="Front. Microbiol.">
        <title>High frequency of phylogenetically diverse reductive dehalogenase-homologous genes in deep subseafloor sedimentary metagenomes.</title>
        <authorList>
            <person name="Kawai M."/>
            <person name="Futagami T."/>
            <person name="Toyoda A."/>
            <person name="Takaki Y."/>
            <person name="Nishi S."/>
            <person name="Hori S."/>
            <person name="Arai W."/>
            <person name="Tsubouchi T."/>
            <person name="Morono Y."/>
            <person name="Uchiyama I."/>
            <person name="Ito T."/>
            <person name="Fujiyama A."/>
            <person name="Inagaki F."/>
            <person name="Takami H."/>
        </authorList>
    </citation>
    <scope>NUCLEOTIDE SEQUENCE</scope>
    <source>
        <strain evidence="1">Expedition CK06-06</strain>
    </source>
</reference>
<protein>
    <submittedName>
        <fullName evidence="1">Uncharacterized protein</fullName>
    </submittedName>
</protein>
<proteinExistence type="predicted"/>
<name>X1FWJ3_9ZZZZ</name>